<evidence type="ECO:0000256" key="15">
    <source>
        <dbReference type="PROSITE-ProRule" id="PRU10144"/>
    </source>
</evidence>
<reference evidence="21 22" key="1">
    <citation type="submission" date="2016-10" db="EMBL/GenBank/DDBJ databases">
        <authorList>
            <person name="de Groot N.N."/>
        </authorList>
    </citation>
    <scope>NUCLEOTIDE SEQUENCE [LARGE SCALE GENOMIC DNA]</scope>
    <source>
        <strain evidence="21 22">GAS522</strain>
    </source>
</reference>
<keyword evidence="3 14" id="KW-0813">Transport</keyword>
<dbReference type="Gene3D" id="2.40.170.20">
    <property type="entry name" value="TonB-dependent receptor, beta-barrel domain"/>
    <property type="match status" value="1"/>
</dbReference>
<dbReference type="GO" id="GO:0015891">
    <property type="term" value="P:siderophore transport"/>
    <property type="evidence" value="ECO:0007669"/>
    <property type="project" value="InterPro"/>
</dbReference>
<keyword evidence="4 14" id="KW-1134">Transmembrane beta strand</keyword>
<dbReference type="InterPro" id="IPR000531">
    <property type="entry name" value="Beta-barrel_TonB"/>
</dbReference>
<evidence type="ECO:0000256" key="3">
    <source>
        <dbReference type="ARBA" id="ARBA00022448"/>
    </source>
</evidence>
<evidence type="ECO:0000256" key="1">
    <source>
        <dbReference type="ARBA" id="ARBA00004571"/>
    </source>
</evidence>
<evidence type="ECO:0000256" key="13">
    <source>
        <dbReference type="ARBA" id="ARBA00023237"/>
    </source>
</evidence>
<dbReference type="AlphaFoldDB" id="A0A1H5H946"/>
<dbReference type="InterPro" id="IPR010917">
    <property type="entry name" value="TonB_rcpt_CS"/>
</dbReference>
<dbReference type="Gene3D" id="2.170.130.10">
    <property type="entry name" value="TonB-dependent receptor, plug domain"/>
    <property type="match status" value="1"/>
</dbReference>
<feature type="domain" description="TonB-dependent receptor-like beta-barrel" evidence="19">
    <location>
        <begin position="291"/>
        <end position="754"/>
    </location>
</feature>
<dbReference type="GO" id="GO:0009279">
    <property type="term" value="C:cell outer membrane"/>
    <property type="evidence" value="ECO:0007669"/>
    <property type="project" value="UniProtKB-SubCell"/>
</dbReference>
<keyword evidence="11 14" id="KW-0472">Membrane</keyword>
<feature type="short sequence motif" description="TonB C-terminal box" evidence="15">
    <location>
        <begin position="768"/>
        <end position="785"/>
    </location>
</feature>
<name>A0A1H5H946_9BRAD</name>
<evidence type="ECO:0000256" key="4">
    <source>
        <dbReference type="ARBA" id="ARBA00022452"/>
    </source>
</evidence>
<evidence type="ECO:0000256" key="6">
    <source>
        <dbReference type="ARBA" id="ARBA00022692"/>
    </source>
</evidence>
<dbReference type="PROSITE" id="PS01156">
    <property type="entry name" value="TONB_DEPENDENT_REC_2"/>
    <property type="match status" value="1"/>
</dbReference>
<keyword evidence="12 21" id="KW-0675">Receptor</keyword>
<comment type="similarity">
    <text evidence="2 14 16">Belongs to the TonB-dependent receptor family.</text>
</comment>
<dbReference type="NCBIfam" id="TIGR01783">
    <property type="entry name" value="TonB-siderophor"/>
    <property type="match status" value="1"/>
</dbReference>
<dbReference type="PROSITE" id="PS52016">
    <property type="entry name" value="TONB_DEPENDENT_REC_3"/>
    <property type="match status" value="1"/>
</dbReference>
<evidence type="ECO:0000256" key="12">
    <source>
        <dbReference type="ARBA" id="ARBA00023170"/>
    </source>
</evidence>
<dbReference type="InterPro" id="IPR010105">
    <property type="entry name" value="TonB_sidphr_rcpt"/>
</dbReference>
<comment type="subcellular location">
    <subcellularLocation>
        <location evidence="1 14">Cell outer membrane</location>
        <topology evidence="1 14">Multi-pass membrane protein</topology>
    </subcellularLocation>
</comment>
<keyword evidence="6 14" id="KW-0812">Transmembrane</keyword>
<evidence type="ECO:0000256" key="16">
    <source>
        <dbReference type="RuleBase" id="RU003357"/>
    </source>
</evidence>
<evidence type="ECO:0000313" key="21">
    <source>
        <dbReference type="EMBL" id="SEE24497.1"/>
    </source>
</evidence>
<evidence type="ECO:0000256" key="9">
    <source>
        <dbReference type="ARBA" id="ARBA00023065"/>
    </source>
</evidence>
<evidence type="ECO:0000256" key="17">
    <source>
        <dbReference type="SAM" id="MobiDB-lite"/>
    </source>
</evidence>
<dbReference type="InterPro" id="IPR037066">
    <property type="entry name" value="Plug_dom_sf"/>
</dbReference>
<evidence type="ECO:0000256" key="2">
    <source>
        <dbReference type="ARBA" id="ARBA00009810"/>
    </source>
</evidence>
<dbReference type="GO" id="GO:0015344">
    <property type="term" value="F:siderophore uptake transmembrane transporter activity"/>
    <property type="evidence" value="ECO:0007669"/>
    <property type="project" value="TreeGrafter"/>
</dbReference>
<evidence type="ECO:0000256" key="11">
    <source>
        <dbReference type="ARBA" id="ARBA00023136"/>
    </source>
</evidence>
<protein>
    <submittedName>
        <fullName evidence="21">Catecholate siderophore receptor</fullName>
    </submittedName>
</protein>
<dbReference type="EMBL" id="FNTI01000001">
    <property type="protein sequence ID" value="SEE24497.1"/>
    <property type="molecule type" value="Genomic_DNA"/>
</dbReference>
<feature type="domain" description="TonB-dependent receptor plug" evidence="20">
    <location>
        <begin position="123"/>
        <end position="217"/>
    </location>
</feature>
<evidence type="ECO:0000259" key="20">
    <source>
        <dbReference type="Pfam" id="PF07715"/>
    </source>
</evidence>
<keyword evidence="8" id="KW-0408">Iron</keyword>
<evidence type="ECO:0000256" key="8">
    <source>
        <dbReference type="ARBA" id="ARBA00023004"/>
    </source>
</evidence>
<evidence type="ECO:0000259" key="19">
    <source>
        <dbReference type="Pfam" id="PF00593"/>
    </source>
</evidence>
<keyword evidence="10 16" id="KW-0798">TonB box</keyword>
<evidence type="ECO:0000256" key="10">
    <source>
        <dbReference type="ARBA" id="ARBA00023077"/>
    </source>
</evidence>
<keyword evidence="13 14" id="KW-0998">Cell outer membrane</keyword>
<evidence type="ECO:0000256" key="5">
    <source>
        <dbReference type="ARBA" id="ARBA00022496"/>
    </source>
</evidence>
<feature type="chain" id="PRO_5010241976" evidence="18">
    <location>
        <begin position="29"/>
        <end position="785"/>
    </location>
</feature>
<evidence type="ECO:0000313" key="22">
    <source>
        <dbReference type="Proteomes" id="UP000183208"/>
    </source>
</evidence>
<dbReference type="Proteomes" id="UP000183208">
    <property type="component" value="Unassembled WGS sequence"/>
</dbReference>
<dbReference type="InterPro" id="IPR039426">
    <property type="entry name" value="TonB-dep_rcpt-like"/>
</dbReference>
<evidence type="ECO:0000256" key="18">
    <source>
        <dbReference type="SAM" id="SignalP"/>
    </source>
</evidence>
<dbReference type="PANTHER" id="PTHR32552:SF68">
    <property type="entry name" value="FERRICHROME OUTER MEMBRANE TRANSPORTER_PHAGE RECEPTOR"/>
    <property type="match status" value="1"/>
</dbReference>
<dbReference type="InterPro" id="IPR012910">
    <property type="entry name" value="Plug_dom"/>
</dbReference>
<feature type="compositionally biased region" description="Low complexity" evidence="17">
    <location>
        <begin position="68"/>
        <end position="91"/>
    </location>
</feature>
<sequence>MTKRNAQKNRINLIAKAALLSVSCTALGLLSDIAAVRAQSSDNQKQLPAIEVSPPPQAKRRATGIPTAQRASRGAQRRSQAARAPEPQAAPKSFGVSQAARTGTVGVYANSTSSATKTNTPLVNIPQSVAVVTKDFIRDQSFQSVTDVTRYVPGVAIHQGEGNRDELVIRGVDSSANFFVNGFRDDVQYFRDLYNTQSLEILKGPSALIFGRGAGGGLVNRTLKEADGTRVYEATMQTGSYNDRRVSLDAGQAVNENVAVRLNAFYEGSETFRDFGHLERYGFNPTVTLKPSDDTTVKLSYEFFHDFRLSDRGNPSQGIVGGATRFNPTTPFAPNGDMTKFFGSPLYNSAKVEVQTGMAVIEHDFGNGLTVRNGSIYSDYNRGYRNVYPGGTGAPASAGGGAVTPDQTQLALNAYQNYTPRENAFNQTDFIYKTVTGPIRHTVAFGTEFGRQTGLSLRDSGFFPDNGNKSFVIVNPFNAAYLGPVNFNHISTDANSKYRLNIASGYVQDQIELTRWLQFLVGARYDSFDMTALDLNTNIQRNRVDGNVSPRAAVIVKPVDSVSLYTAWSVSYLPASGDQFSALSTGTLILQPQKFENTEIGAKWNINPKLLWTAAVYDLIRTNVPIANPNGDGTFFPSGAHKIRGFETALTGYVTPEWQSVIGYAYTNARITSDTSTTIVAGNRVQLVPYNQFSLWNKYQFNPTWAAALGVIYFSDSFASSDDTVRLPGFVRVDAAVYAKIDEMWRVQLNVENLFNKGYWATADSNNNISPGQPRTFRLTAMAKF</sequence>
<organism evidence="21 22">
    <name type="scientific">Bradyrhizobium lablabi</name>
    <dbReference type="NCBI Taxonomy" id="722472"/>
    <lineage>
        <taxon>Bacteria</taxon>
        <taxon>Pseudomonadati</taxon>
        <taxon>Pseudomonadota</taxon>
        <taxon>Alphaproteobacteria</taxon>
        <taxon>Hyphomicrobiales</taxon>
        <taxon>Nitrobacteraceae</taxon>
        <taxon>Bradyrhizobium</taxon>
    </lineage>
</organism>
<dbReference type="Pfam" id="PF07715">
    <property type="entry name" value="Plug"/>
    <property type="match status" value="1"/>
</dbReference>
<dbReference type="SUPFAM" id="SSF56935">
    <property type="entry name" value="Porins"/>
    <property type="match status" value="1"/>
</dbReference>
<dbReference type="CDD" id="cd01347">
    <property type="entry name" value="ligand_gated_channel"/>
    <property type="match status" value="1"/>
</dbReference>
<accession>A0A1H5H946</accession>
<dbReference type="PANTHER" id="PTHR32552">
    <property type="entry name" value="FERRICHROME IRON RECEPTOR-RELATED"/>
    <property type="match status" value="1"/>
</dbReference>
<feature type="signal peptide" evidence="18">
    <location>
        <begin position="1"/>
        <end position="28"/>
    </location>
</feature>
<evidence type="ECO:0000256" key="14">
    <source>
        <dbReference type="PROSITE-ProRule" id="PRU01360"/>
    </source>
</evidence>
<dbReference type="InterPro" id="IPR036942">
    <property type="entry name" value="Beta-barrel_TonB_sf"/>
</dbReference>
<keyword evidence="9" id="KW-0406">Ion transport</keyword>
<dbReference type="GO" id="GO:0038023">
    <property type="term" value="F:signaling receptor activity"/>
    <property type="evidence" value="ECO:0007669"/>
    <property type="project" value="InterPro"/>
</dbReference>
<evidence type="ECO:0000256" key="7">
    <source>
        <dbReference type="ARBA" id="ARBA00022729"/>
    </source>
</evidence>
<keyword evidence="5" id="KW-0410">Iron transport</keyword>
<gene>
    <name evidence="21" type="ORF">SAMN05444171_6779</name>
</gene>
<keyword evidence="7 18" id="KW-0732">Signal</keyword>
<proteinExistence type="inferred from homology"/>
<feature type="region of interest" description="Disordered" evidence="17">
    <location>
        <begin position="40"/>
        <end position="96"/>
    </location>
</feature>
<dbReference type="Pfam" id="PF00593">
    <property type="entry name" value="TonB_dep_Rec_b-barrel"/>
    <property type="match status" value="1"/>
</dbReference>